<dbReference type="AlphaFoldDB" id="G3GS38"/>
<evidence type="ECO:0000313" key="1">
    <source>
        <dbReference type="EMBL" id="EGV97737.1"/>
    </source>
</evidence>
<dbReference type="EMBL" id="JH000005">
    <property type="protein sequence ID" value="EGV97737.1"/>
    <property type="molecule type" value="Genomic_DNA"/>
</dbReference>
<gene>
    <name evidence="1" type="ORF">I79_000348</name>
</gene>
<evidence type="ECO:0000313" key="2">
    <source>
        <dbReference type="Proteomes" id="UP000001075"/>
    </source>
</evidence>
<proteinExistence type="predicted"/>
<dbReference type="InParanoid" id="G3GS38"/>
<accession>G3GS38</accession>
<organism evidence="1 2">
    <name type="scientific">Cricetulus griseus</name>
    <name type="common">Chinese hamster</name>
    <name type="synonym">Cricetulus barabensis griseus</name>
    <dbReference type="NCBI Taxonomy" id="10029"/>
    <lineage>
        <taxon>Eukaryota</taxon>
        <taxon>Metazoa</taxon>
        <taxon>Chordata</taxon>
        <taxon>Craniata</taxon>
        <taxon>Vertebrata</taxon>
        <taxon>Euteleostomi</taxon>
        <taxon>Mammalia</taxon>
        <taxon>Eutheria</taxon>
        <taxon>Euarchontoglires</taxon>
        <taxon>Glires</taxon>
        <taxon>Rodentia</taxon>
        <taxon>Myomorpha</taxon>
        <taxon>Muroidea</taxon>
        <taxon>Cricetidae</taxon>
        <taxon>Cricetinae</taxon>
        <taxon>Cricetulus</taxon>
    </lineage>
</organism>
<sequence>MPAAGTKGRFVLHVTIPNYLRNLPVKYELLLQYKVMILFTHSSFLLHYLQLEQVLQQKDIHHH</sequence>
<dbReference type="Proteomes" id="UP000001075">
    <property type="component" value="Unassembled WGS sequence"/>
</dbReference>
<name>G3GS38_CRIGR</name>
<reference evidence="2" key="1">
    <citation type="journal article" date="2011" name="Nat. Biotechnol.">
        <title>The genomic sequence of the Chinese hamster ovary (CHO)-K1 cell line.</title>
        <authorList>
            <person name="Xu X."/>
            <person name="Nagarajan H."/>
            <person name="Lewis N.E."/>
            <person name="Pan S."/>
            <person name="Cai Z."/>
            <person name="Liu X."/>
            <person name="Chen W."/>
            <person name="Xie M."/>
            <person name="Wang W."/>
            <person name="Hammond S."/>
            <person name="Andersen M.R."/>
            <person name="Neff N."/>
            <person name="Passarelli B."/>
            <person name="Koh W."/>
            <person name="Fan H.C."/>
            <person name="Wang J."/>
            <person name="Gui Y."/>
            <person name="Lee K.H."/>
            <person name="Betenbaugh M.J."/>
            <person name="Quake S.R."/>
            <person name="Famili I."/>
            <person name="Palsson B.O."/>
            <person name="Wang J."/>
        </authorList>
    </citation>
    <scope>NUCLEOTIDE SEQUENCE [LARGE SCALE GENOMIC DNA]</scope>
    <source>
        <strain evidence="2">CHO K1 cell line</strain>
    </source>
</reference>
<protein>
    <submittedName>
        <fullName evidence="1">Uncharacterized protein</fullName>
    </submittedName>
</protein>